<accession>A0A382JUH3</accession>
<dbReference type="AlphaFoldDB" id="A0A382JUH3"/>
<name>A0A382JUH3_9ZZZZ</name>
<protein>
    <submittedName>
        <fullName evidence="1">Uncharacterized protein</fullName>
    </submittedName>
</protein>
<dbReference type="EMBL" id="UINC01076514">
    <property type="protein sequence ID" value="SVC15760.1"/>
    <property type="molecule type" value="Genomic_DNA"/>
</dbReference>
<gene>
    <name evidence="1" type="ORF">METZ01_LOCUS268614</name>
</gene>
<proteinExistence type="predicted"/>
<dbReference type="Gene3D" id="2.80.10.50">
    <property type="match status" value="1"/>
</dbReference>
<reference evidence="1" key="1">
    <citation type="submission" date="2018-05" db="EMBL/GenBank/DDBJ databases">
        <authorList>
            <person name="Lanie J.A."/>
            <person name="Ng W.-L."/>
            <person name="Kazmierczak K.M."/>
            <person name="Andrzejewski T.M."/>
            <person name="Davidsen T.M."/>
            <person name="Wayne K.J."/>
            <person name="Tettelin H."/>
            <person name="Glass J.I."/>
            <person name="Rusch D."/>
            <person name="Podicherti R."/>
            <person name="Tsui H.-C.T."/>
            <person name="Winkler M.E."/>
        </authorList>
    </citation>
    <scope>NUCLEOTIDE SEQUENCE</scope>
</reference>
<dbReference type="SUPFAM" id="SSF50370">
    <property type="entry name" value="Ricin B-like lectins"/>
    <property type="match status" value="1"/>
</dbReference>
<dbReference type="InterPro" id="IPR035992">
    <property type="entry name" value="Ricin_B-like_lectins"/>
</dbReference>
<sequence>MQAHANEENVGLWMWIDMAKKLTIVLALLAFSSPAFSGSLNSQFHLRLLDRLDRPEDGYCVDILGTPGNLRIDVPLFAHNCKPRLTSDSSVIFTSDGLITFPAVNRCITVAGVNSKALPGASILLRKCNESVAFFETSRLQRFTHRKDGRLSISGSELCLVVGTKSAATYSPSHRWRTLFVDDCATAGLALSQWEFVIPRR</sequence>
<organism evidence="1">
    <name type="scientific">marine metagenome</name>
    <dbReference type="NCBI Taxonomy" id="408172"/>
    <lineage>
        <taxon>unclassified sequences</taxon>
        <taxon>metagenomes</taxon>
        <taxon>ecological metagenomes</taxon>
    </lineage>
</organism>
<dbReference type="PROSITE" id="PS50231">
    <property type="entry name" value="RICIN_B_LECTIN"/>
    <property type="match status" value="1"/>
</dbReference>
<evidence type="ECO:0000313" key="1">
    <source>
        <dbReference type="EMBL" id="SVC15760.1"/>
    </source>
</evidence>